<evidence type="ECO:0000256" key="3">
    <source>
        <dbReference type="ARBA" id="ARBA00022692"/>
    </source>
</evidence>
<evidence type="ECO:0000313" key="9">
    <source>
        <dbReference type="Proteomes" id="UP000238882"/>
    </source>
</evidence>
<reference evidence="8 9" key="1">
    <citation type="submission" date="2016-12" db="EMBL/GenBank/DDBJ databases">
        <title>Trade-off between light-utilization and light-protection in marine flavobacteria.</title>
        <authorList>
            <person name="Kumagai Y."/>
            <person name="Yoshizawa S."/>
            <person name="Kogure K."/>
            <person name="Iwasaki W."/>
        </authorList>
    </citation>
    <scope>NUCLEOTIDE SEQUENCE [LARGE SCALE GENOMIC DNA]</scope>
    <source>
        <strain evidence="8 9">NBRC 108759</strain>
    </source>
</reference>
<dbReference type="AlphaFoldDB" id="A0A2S7WPW1"/>
<name>A0A2S7WPW1_9FLAO</name>
<dbReference type="InterPro" id="IPR027379">
    <property type="entry name" value="CLS_N"/>
</dbReference>
<feature type="domain" description="Cardiolipin synthase N-terminal" evidence="7">
    <location>
        <begin position="11"/>
        <end position="54"/>
    </location>
</feature>
<sequence length="71" mass="8643">MKTLTLITLIVLTIILWFKAINDITKTKFENDRLNRIWFLIVFFIPIIGAIIYFQLKRKFILKKPRKKSRF</sequence>
<dbReference type="Pfam" id="PF13396">
    <property type="entry name" value="PLDc_N"/>
    <property type="match status" value="1"/>
</dbReference>
<keyword evidence="5 6" id="KW-0472">Membrane</keyword>
<dbReference type="Proteomes" id="UP000238882">
    <property type="component" value="Unassembled WGS sequence"/>
</dbReference>
<accession>A0A2S7WPW1</accession>
<feature type="transmembrane region" description="Helical" evidence="6">
    <location>
        <begin position="36"/>
        <end position="56"/>
    </location>
</feature>
<gene>
    <name evidence="8" type="ORF">BTO18_10900</name>
</gene>
<evidence type="ECO:0000313" key="8">
    <source>
        <dbReference type="EMBL" id="PQJ79650.1"/>
    </source>
</evidence>
<dbReference type="EMBL" id="MSCN01000001">
    <property type="protein sequence ID" value="PQJ79650.1"/>
    <property type="molecule type" value="Genomic_DNA"/>
</dbReference>
<dbReference type="GO" id="GO:0005886">
    <property type="term" value="C:plasma membrane"/>
    <property type="evidence" value="ECO:0007669"/>
    <property type="project" value="UniProtKB-SubCell"/>
</dbReference>
<dbReference type="RefSeq" id="WP_105016244.1">
    <property type="nucleotide sequence ID" value="NZ_MSCN01000001.1"/>
</dbReference>
<evidence type="ECO:0000256" key="2">
    <source>
        <dbReference type="ARBA" id="ARBA00022475"/>
    </source>
</evidence>
<keyword evidence="9" id="KW-1185">Reference proteome</keyword>
<evidence type="ECO:0000256" key="1">
    <source>
        <dbReference type="ARBA" id="ARBA00004651"/>
    </source>
</evidence>
<evidence type="ECO:0000259" key="7">
    <source>
        <dbReference type="Pfam" id="PF13396"/>
    </source>
</evidence>
<evidence type="ECO:0000256" key="4">
    <source>
        <dbReference type="ARBA" id="ARBA00022989"/>
    </source>
</evidence>
<keyword evidence="3 6" id="KW-0812">Transmembrane</keyword>
<organism evidence="8 9">
    <name type="scientific">Polaribacter porphyrae</name>
    <dbReference type="NCBI Taxonomy" id="1137780"/>
    <lineage>
        <taxon>Bacteria</taxon>
        <taxon>Pseudomonadati</taxon>
        <taxon>Bacteroidota</taxon>
        <taxon>Flavobacteriia</taxon>
        <taxon>Flavobacteriales</taxon>
        <taxon>Flavobacteriaceae</taxon>
    </lineage>
</organism>
<evidence type="ECO:0000256" key="5">
    <source>
        <dbReference type="ARBA" id="ARBA00023136"/>
    </source>
</evidence>
<keyword evidence="2" id="KW-1003">Cell membrane</keyword>
<keyword evidence="4 6" id="KW-1133">Transmembrane helix</keyword>
<proteinExistence type="predicted"/>
<comment type="subcellular location">
    <subcellularLocation>
        <location evidence="1">Cell membrane</location>
        <topology evidence="1">Multi-pass membrane protein</topology>
    </subcellularLocation>
</comment>
<comment type="caution">
    <text evidence="8">The sequence shown here is derived from an EMBL/GenBank/DDBJ whole genome shotgun (WGS) entry which is preliminary data.</text>
</comment>
<protein>
    <recommendedName>
        <fullName evidence="7">Cardiolipin synthase N-terminal domain-containing protein</fullName>
    </recommendedName>
</protein>
<evidence type="ECO:0000256" key="6">
    <source>
        <dbReference type="SAM" id="Phobius"/>
    </source>
</evidence>